<feature type="transmembrane region" description="Helical" evidence="10">
    <location>
        <begin position="98"/>
        <end position="119"/>
    </location>
</feature>
<dbReference type="PIRSF" id="PIRSF002744">
    <property type="entry name" value="Pur-cyt_permease"/>
    <property type="match status" value="1"/>
</dbReference>
<evidence type="ECO:0000256" key="2">
    <source>
        <dbReference type="ARBA" id="ARBA00008974"/>
    </source>
</evidence>
<proteinExistence type="inferred from homology"/>
<dbReference type="PANTHER" id="PTHR31806:SF16">
    <property type="entry name" value="PURINE-CYTOSINE TRANSPORTER (EUROFUNG)"/>
    <property type="match status" value="1"/>
</dbReference>
<feature type="transmembrane region" description="Helical" evidence="10">
    <location>
        <begin position="331"/>
        <end position="349"/>
    </location>
</feature>
<feature type="transmembrane region" description="Helical" evidence="10">
    <location>
        <begin position="245"/>
        <end position="266"/>
    </location>
</feature>
<evidence type="ECO:0000256" key="9">
    <source>
        <dbReference type="SAM" id="MobiDB-lite"/>
    </source>
</evidence>
<dbReference type="GO" id="GO:0000329">
    <property type="term" value="C:fungal-type vacuole membrane"/>
    <property type="evidence" value="ECO:0007669"/>
    <property type="project" value="TreeGrafter"/>
</dbReference>
<keyword evidence="4" id="KW-0597">Phosphoprotein</keyword>
<dbReference type="Gene3D" id="1.10.4160.10">
    <property type="entry name" value="Hydantoin permease"/>
    <property type="match status" value="1"/>
</dbReference>
<dbReference type="Proteomes" id="UP000325780">
    <property type="component" value="Unassembled WGS sequence"/>
</dbReference>
<dbReference type="GO" id="GO:0005886">
    <property type="term" value="C:plasma membrane"/>
    <property type="evidence" value="ECO:0007669"/>
    <property type="project" value="TreeGrafter"/>
</dbReference>
<dbReference type="FunFam" id="1.10.4160.10:FF:000002">
    <property type="entry name" value="Purine-cytosine permease fcyB"/>
    <property type="match status" value="1"/>
</dbReference>
<evidence type="ECO:0008006" key="13">
    <source>
        <dbReference type="Google" id="ProtNLM"/>
    </source>
</evidence>
<dbReference type="EMBL" id="ML742311">
    <property type="protein sequence ID" value="KAE8145803.1"/>
    <property type="molecule type" value="Genomic_DNA"/>
</dbReference>
<name>A0A5N6THK0_ASPAV</name>
<reference evidence="11 12" key="1">
    <citation type="submission" date="2019-04" db="EMBL/GenBank/DDBJ databases">
        <title>Friends and foes A comparative genomics study of 23 Aspergillus species from section Flavi.</title>
        <authorList>
            <consortium name="DOE Joint Genome Institute"/>
            <person name="Kjaerbolling I."/>
            <person name="Vesth T."/>
            <person name="Frisvad J.C."/>
            <person name="Nybo J.L."/>
            <person name="Theobald S."/>
            <person name="Kildgaard S."/>
            <person name="Isbrandt T."/>
            <person name="Kuo A."/>
            <person name="Sato A."/>
            <person name="Lyhne E.K."/>
            <person name="Kogle M.E."/>
            <person name="Wiebenga A."/>
            <person name="Kun R.S."/>
            <person name="Lubbers R.J."/>
            <person name="Makela M.R."/>
            <person name="Barry K."/>
            <person name="Chovatia M."/>
            <person name="Clum A."/>
            <person name="Daum C."/>
            <person name="Haridas S."/>
            <person name="He G."/>
            <person name="LaButti K."/>
            <person name="Lipzen A."/>
            <person name="Mondo S."/>
            <person name="Riley R."/>
            <person name="Salamov A."/>
            <person name="Simmons B.A."/>
            <person name="Magnuson J.K."/>
            <person name="Henrissat B."/>
            <person name="Mortensen U.H."/>
            <person name="Larsen T.O."/>
            <person name="Devries R.P."/>
            <person name="Grigoriev I.V."/>
            <person name="Machida M."/>
            <person name="Baker S.E."/>
            <person name="Andersen M.R."/>
        </authorList>
    </citation>
    <scope>NUCLEOTIDE SEQUENCE [LARGE SCALE GENOMIC DNA]</scope>
    <source>
        <strain evidence="11 12">IBT 18842</strain>
    </source>
</reference>
<feature type="transmembrane region" description="Helical" evidence="10">
    <location>
        <begin position="278"/>
        <end position="300"/>
    </location>
</feature>
<dbReference type="InterPro" id="IPR001248">
    <property type="entry name" value="Pur-cyt_permease"/>
</dbReference>
<evidence type="ECO:0000256" key="1">
    <source>
        <dbReference type="ARBA" id="ARBA00004141"/>
    </source>
</evidence>
<evidence type="ECO:0000256" key="5">
    <source>
        <dbReference type="ARBA" id="ARBA00022692"/>
    </source>
</evidence>
<feature type="transmembrane region" description="Helical" evidence="10">
    <location>
        <begin position="369"/>
        <end position="389"/>
    </location>
</feature>
<dbReference type="GO" id="GO:0015851">
    <property type="term" value="P:nucleobase transport"/>
    <property type="evidence" value="ECO:0007669"/>
    <property type="project" value="UniProtKB-ARBA"/>
</dbReference>
<protein>
    <recommendedName>
        <fullName evidence="13">Purine-cytosine permease</fullName>
    </recommendedName>
</protein>
<feature type="region of interest" description="Disordered" evidence="9">
    <location>
        <begin position="1"/>
        <end position="29"/>
    </location>
</feature>
<dbReference type="GO" id="GO:0022857">
    <property type="term" value="F:transmembrane transporter activity"/>
    <property type="evidence" value="ECO:0007669"/>
    <property type="project" value="InterPro"/>
</dbReference>
<feature type="transmembrane region" description="Helical" evidence="10">
    <location>
        <begin position="145"/>
        <end position="169"/>
    </location>
</feature>
<feature type="transmembrane region" description="Helical" evidence="10">
    <location>
        <begin position="472"/>
        <end position="495"/>
    </location>
</feature>
<feature type="transmembrane region" description="Helical" evidence="10">
    <location>
        <begin position="401"/>
        <end position="422"/>
    </location>
</feature>
<evidence type="ECO:0000256" key="3">
    <source>
        <dbReference type="ARBA" id="ARBA00022448"/>
    </source>
</evidence>
<dbReference type="AlphaFoldDB" id="A0A5N6THK0"/>
<gene>
    <name evidence="11" type="ORF">BDV25DRAFT_170198</name>
</gene>
<evidence type="ECO:0000256" key="8">
    <source>
        <dbReference type="PIRNR" id="PIRNR002744"/>
    </source>
</evidence>
<evidence type="ECO:0000256" key="6">
    <source>
        <dbReference type="ARBA" id="ARBA00022989"/>
    </source>
</evidence>
<dbReference type="InterPro" id="IPR026030">
    <property type="entry name" value="Pur-cyt_permease_Fcy2/21/22"/>
</dbReference>
<dbReference type="PANTHER" id="PTHR31806">
    <property type="entry name" value="PURINE-CYTOSINE PERMEASE FCY2-RELATED"/>
    <property type="match status" value="1"/>
</dbReference>
<feature type="transmembrane region" description="Helical" evidence="10">
    <location>
        <begin position="71"/>
        <end position="92"/>
    </location>
</feature>
<comment type="similarity">
    <text evidence="2 8">Belongs to the purine-cytosine permease (2.A.39) family.</text>
</comment>
<feature type="transmembrane region" description="Helical" evidence="10">
    <location>
        <begin position="443"/>
        <end position="460"/>
    </location>
</feature>
<feature type="transmembrane region" description="Helical" evidence="10">
    <location>
        <begin position="175"/>
        <end position="196"/>
    </location>
</feature>
<feature type="transmembrane region" description="Helical" evidence="10">
    <location>
        <begin position="208"/>
        <end position="225"/>
    </location>
</feature>
<keyword evidence="12" id="KW-1185">Reference proteome</keyword>
<evidence type="ECO:0000313" key="12">
    <source>
        <dbReference type="Proteomes" id="UP000325780"/>
    </source>
</evidence>
<dbReference type="Pfam" id="PF02133">
    <property type="entry name" value="Transp_cyt_pur"/>
    <property type="match status" value="1"/>
</dbReference>
<keyword evidence="3 8" id="KW-0813">Transport</keyword>
<evidence type="ECO:0000313" key="11">
    <source>
        <dbReference type="EMBL" id="KAE8145803.1"/>
    </source>
</evidence>
<comment type="subcellular location">
    <subcellularLocation>
        <location evidence="1">Membrane</location>
        <topology evidence="1">Multi-pass membrane protein</topology>
    </subcellularLocation>
</comment>
<keyword evidence="7 8" id="KW-0472">Membrane</keyword>
<sequence length="505" mass="55250">MASEAEKARISPSLQSVTQEELGDQTALNTSHKSRYQRWAMSIKGLEARGIEPIPLEERLKTNPSATLHMLLMWFSMGMALNNMVVGSIGTLVMKLSFADAAICAIFGNLLGGLTFGYMSTWGPKSGNRTLIVTRYFMGYYPSKLCCLLNVLTNLGYGMMNCMIGGQLLSKISDGAVSVVVGIIIVALATWVMATFGMQIFHYYERYAWFPQLLVLCIITGSAGPEFDFTSASIGSPEEVNVKRLAFLSLCLSVALAWTPLAADYYVYYPPTISRWRVWSVTMTGGCLAMIITLLLGIGLGTGVASNSKWAAIYDGTPASLLMAGYDRLGGFGRFCAFINVVTVVSNNAPGSYSMAMNFQMLGNMWSKIPRPVFSVITTVAYAACAIGGRDFLYEIFKSLLPLIGYWVVIWFTIVVEENLLFRHDKGYDWSVWNCREKLPMGMAAGFAFLVGWVGAIVGMDQVYYTGPIANAIVGGCDLGVWLGFGFTAVAFPPLRILELKVIGR</sequence>
<accession>A0A5N6THK0</accession>
<organism evidence="11 12">
    <name type="scientific">Aspergillus avenaceus</name>
    <dbReference type="NCBI Taxonomy" id="36643"/>
    <lineage>
        <taxon>Eukaryota</taxon>
        <taxon>Fungi</taxon>
        <taxon>Dikarya</taxon>
        <taxon>Ascomycota</taxon>
        <taxon>Pezizomycotina</taxon>
        <taxon>Eurotiomycetes</taxon>
        <taxon>Eurotiomycetidae</taxon>
        <taxon>Eurotiales</taxon>
        <taxon>Aspergillaceae</taxon>
        <taxon>Aspergillus</taxon>
        <taxon>Aspergillus subgen. Circumdati</taxon>
    </lineage>
</organism>
<keyword evidence="6 10" id="KW-1133">Transmembrane helix</keyword>
<keyword evidence="5 10" id="KW-0812">Transmembrane</keyword>
<dbReference type="OrthoDB" id="5428495at2759"/>
<evidence type="ECO:0000256" key="7">
    <source>
        <dbReference type="ARBA" id="ARBA00023136"/>
    </source>
</evidence>
<evidence type="ECO:0000256" key="4">
    <source>
        <dbReference type="ARBA" id="ARBA00022553"/>
    </source>
</evidence>
<evidence type="ECO:0000256" key="10">
    <source>
        <dbReference type="SAM" id="Phobius"/>
    </source>
</evidence>